<feature type="compositionally biased region" description="Basic and acidic residues" evidence="3">
    <location>
        <begin position="238"/>
        <end position="247"/>
    </location>
</feature>
<evidence type="ECO:0000256" key="2">
    <source>
        <dbReference type="ARBA" id="ARBA00019876"/>
    </source>
</evidence>
<dbReference type="GO" id="GO:0003729">
    <property type="term" value="F:mRNA binding"/>
    <property type="evidence" value="ECO:0007669"/>
    <property type="project" value="InterPro"/>
</dbReference>
<dbReference type="Pfam" id="PF10309">
    <property type="entry name" value="NCBP3"/>
    <property type="match status" value="1"/>
</dbReference>
<evidence type="ECO:0000313" key="4">
    <source>
        <dbReference type="EMBL" id="KAF8785029.1"/>
    </source>
</evidence>
<protein>
    <recommendedName>
        <fullName evidence="2">Nuclear cap-binding protein subunit 3</fullName>
    </recommendedName>
</protein>
<keyword evidence="5" id="KW-1185">Reference proteome</keyword>
<feature type="compositionally biased region" description="Basic and acidic residues" evidence="3">
    <location>
        <begin position="462"/>
        <end position="472"/>
    </location>
</feature>
<accession>A0A8T0F6I2</accession>
<feature type="region of interest" description="Disordered" evidence="3">
    <location>
        <begin position="234"/>
        <end position="274"/>
    </location>
</feature>
<evidence type="ECO:0000256" key="3">
    <source>
        <dbReference type="SAM" id="MobiDB-lite"/>
    </source>
</evidence>
<dbReference type="PANTHER" id="PTHR16291">
    <property type="entry name" value="NUCLEAR CAP-BINDING PROTEIN SUBUNIT 3"/>
    <property type="match status" value="1"/>
</dbReference>
<dbReference type="Proteomes" id="UP000807504">
    <property type="component" value="Unassembled WGS sequence"/>
</dbReference>
<dbReference type="GO" id="GO:0000340">
    <property type="term" value="F:RNA 7-methylguanosine cap binding"/>
    <property type="evidence" value="ECO:0007669"/>
    <property type="project" value="InterPro"/>
</dbReference>
<comment type="caution">
    <text evidence="4">The sequence shown here is derived from an EMBL/GenBank/DDBJ whole genome shotgun (WGS) entry which is preliminary data.</text>
</comment>
<feature type="region of interest" description="Disordered" evidence="3">
    <location>
        <begin position="462"/>
        <end position="569"/>
    </location>
</feature>
<evidence type="ECO:0000256" key="1">
    <source>
        <dbReference type="ARBA" id="ARBA00006069"/>
    </source>
</evidence>
<dbReference type="PANTHER" id="PTHR16291:SF0">
    <property type="entry name" value="NUCLEAR CAP-BINDING PROTEIN SUBUNIT 3"/>
    <property type="match status" value="1"/>
</dbReference>
<comment type="similarity">
    <text evidence="1">Belongs to the NCBP3 family.</text>
</comment>
<gene>
    <name evidence="4" type="ORF">HNY73_010625</name>
</gene>
<reference evidence="4" key="1">
    <citation type="journal article" date="2020" name="bioRxiv">
        <title>Chromosome-level reference genome of the European wasp spider Argiope bruennichi: a resource for studies on range expansion and evolutionary adaptation.</title>
        <authorList>
            <person name="Sheffer M.M."/>
            <person name="Hoppe A."/>
            <person name="Krehenwinkel H."/>
            <person name="Uhl G."/>
            <person name="Kuss A.W."/>
            <person name="Jensen L."/>
            <person name="Jensen C."/>
            <person name="Gillespie R.G."/>
            <person name="Hoff K.J."/>
            <person name="Prost S."/>
        </authorList>
    </citation>
    <scope>NUCLEOTIDE SEQUENCE</scope>
</reference>
<name>A0A8T0F6I2_ARGBR</name>
<feature type="compositionally biased region" description="Basic and acidic residues" evidence="3">
    <location>
        <begin position="518"/>
        <end position="529"/>
    </location>
</feature>
<dbReference type="AlphaFoldDB" id="A0A8T0F6I2"/>
<feature type="compositionally biased region" description="Basic and acidic residues" evidence="3">
    <location>
        <begin position="258"/>
        <end position="271"/>
    </location>
</feature>
<reference evidence="4" key="2">
    <citation type="submission" date="2020-06" db="EMBL/GenBank/DDBJ databases">
        <authorList>
            <person name="Sheffer M."/>
        </authorList>
    </citation>
    <scope>NUCLEOTIDE SEQUENCE</scope>
</reference>
<dbReference type="EMBL" id="JABXBU010000030">
    <property type="protein sequence ID" value="KAF8785029.1"/>
    <property type="molecule type" value="Genomic_DNA"/>
</dbReference>
<sequence length="569" mass="65184">MGKLLPNLEITLGLDTDSEIFTEEGELYDSLDEELEDFMENEKDQKQVEVYRTWMQTLQEVKVYENKAGTFVTGVDLASEALIKKLQERAERFGITKKDGPITQKKIDELYKSLGIEPENLNTCKLKNIRLEALHMRGVEEMSTTDIFTYFEDYCPASVEWINDISCNVIWLDAASTARAMIGMSRPLTLKKKGTTKQKVTESVAKGVGQWIGGQRGVKSPEVEYIIEMSDLEEDECSDKKESDETVVKSMEVDSLPDTEKPGKSETKNDSSEVVNVPVPPGYWRIGIRHPKSKAILLRFATRDDKKLPGAEKRSQYYQKYGNPNYGGLKGLISSSRKRKMQAARNRQVVEKLTEDITSQSENNSGETSKRTVIKASRTKMPRMRMYADDEEAKKKKSVPVHYEAERKSVHSRLGTKYTKDDLSQLGNRFSSESEEEDDNISIHCTVPDRYNVWTDIAEEDRRQDIAEEDRRRPRANSPDTESFDQRKSRSHEKKGGRSFARNRSSPESAGGSRPWRPSRDDSSEDLRRALSSRRQSPLNRREEDLRSKIKRIKKDAGNKHRSPMFMDD</sequence>
<organism evidence="4 5">
    <name type="scientific">Argiope bruennichi</name>
    <name type="common">Wasp spider</name>
    <name type="synonym">Aranea bruennichi</name>
    <dbReference type="NCBI Taxonomy" id="94029"/>
    <lineage>
        <taxon>Eukaryota</taxon>
        <taxon>Metazoa</taxon>
        <taxon>Ecdysozoa</taxon>
        <taxon>Arthropoda</taxon>
        <taxon>Chelicerata</taxon>
        <taxon>Arachnida</taxon>
        <taxon>Araneae</taxon>
        <taxon>Araneomorphae</taxon>
        <taxon>Entelegynae</taxon>
        <taxon>Araneoidea</taxon>
        <taxon>Araneidae</taxon>
        <taxon>Argiope</taxon>
    </lineage>
</organism>
<dbReference type="InterPro" id="IPR019416">
    <property type="entry name" value="NCBP3"/>
</dbReference>
<dbReference type="GO" id="GO:0005634">
    <property type="term" value="C:nucleus"/>
    <property type="evidence" value="ECO:0007669"/>
    <property type="project" value="TreeGrafter"/>
</dbReference>
<proteinExistence type="inferred from homology"/>
<evidence type="ECO:0000313" key="5">
    <source>
        <dbReference type="Proteomes" id="UP000807504"/>
    </source>
</evidence>